<dbReference type="EMBL" id="WNWW01000134">
    <property type="protein sequence ID" value="KAF3430027.1"/>
    <property type="molecule type" value="Genomic_DNA"/>
</dbReference>
<gene>
    <name evidence="2" type="ORF">E2986_12847</name>
</gene>
<proteinExistence type="predicted"/>
<organism evidence="2 3">
    <name type="scientific">Frieseomelitta varia</name>
    <dbReference type="NCBI Taxonomy" id="561572"/>
    <lineage>
        <taxon>Eukaryota</taxon>
        <taxon>Metazoa</taxon>
        <taxon>Ecdysozoa</taxon>
        <taxon>Arthropoda</taxon>
        <taxon>Hexapoda</taxon>
        <taxon>Insecta</taxon>
        <taxon>Pterygota</taxon>
        <taxon>Neoptera</taxon>
        <taxon>Endopterygota</taxon>
        <taxon>Hymenoptera</taxon>
        <taxon>Apocrita</taxon>
        <taxon>Aculeata</taxon>
        <taxon>Apoidea</taxon>
        <taxon>Anthophila</taxon>
        <taxon>Apidae</taxon>
        <taxon>Frieseomelitta</taxon>
    </lineage>
</organism>
<sequence>TLQGTAEQKDSVATSKRLAPLSAEDEKGKVTQNWIVQNILQERSKFTGNRIGGNRVSQGTVYLPAENCNSRARRDKRGGGRRRAESKMPGGTSTRESSEAIRMEPLGRTSSSRSPGQNGTANTTTEVPINSVERHERSLQFLHTSGVEVPKSLLTSFTKHFQTYHKRLCYVFLRGFDFLKK</sequence>
<evidence type="ECO:0000313" key="3">
    <source>
        <dbReference type="Proteomes" id="UP000655588"/>
    </source>
</evidence>
<feature type="region of interest" description="Disordered" evidence="1">
    <location>
        <begin position="1"/>
        <end position="28"/>
    </location>
</feature>
<feature type="compositionally biased region" description="Polar residues" evidence="1">
    <location>
        <begin position="108"/>
        <end position="127"/>
    </location>
</feature>
<feature type="non-terminal residue" evidence="2">
    <location>
        <position position="1"/>
    </location>
</feature>
<protein>
    <submittedName>
        <fullName evidence="2">Uncharacterized protein</fullName>
    </submittedName>
</protein>
<reference evidence="2" key="1">
    <citation type="submission" date="2019-11" db="EMBL/GenBank/DDBJ databases">
        <title>The nuclear and mitochondrial genomes of Frieseomelitta varia - a highly eusocial stingless bee (Meliponini) with a permanently sterile worker caste.</title>
        <authorList>
            <person name="Freitas F.C.P."/>
            <person name="Lourenco A.P."/>
            <person name="Nunes F.M.F."/>
            <person name="Paschoal A.R."/>
            <person name="Abreu F.C.P."/>
            <person name="Barbin F.O."/>
            <person name="Bataglia L."/>
            <person name="Cardoso-Junior C.A.M."/>
            <person name="Cervoni M.S."/>
            <person name="Silva S.R."/>
            <person name="Dalarmi F."/>
            <person name="Del Lama M.A."/>
            <person name="Depintor T.S."/>
            <person name="Ferreira K.M."/>
            <person name="Goria P.S."/>
            <person name="Jaskot M.C."/>
            <person name="Lago D.C."/>
            <person name="Luna-Lucena D."/>
            <person name="Moda L.M."/>
            <person name="Nascimento L."/>
            <person name="Pedrino M."/>
            <person name="Rabico F.O."/>
            <person name="Sanches F.C."/>
            <person name="Santos D.E."/>
            <person name="Santos C.G."/>
            <person name="Vieira J."/>
            <person name="Lopes T.F."/>
            <person name="Barchuk A.R."/>
            <person name="Hartfelder K."/>
            <person name="Simoes Z.L.P."/>
            <person name="Bitondi M.M.G."/>
            <person name="Pinheiro D.G."/>
        </authorList>
    </citation>
    <scope>NUCLEOTIDE SEQUENCE</scope>
    <source>
        <strain evidence="2">USP_RPSP 00005682</strain>
        <tissue evidence="2">Whole individual</tissue>
    </source>
</reference>
<feature type="compositionally biased region" description="Polar residues" evidence="1">
    <location>
        <begin position="1"/>
        <end position="14"/>
    </location>
</feature>
<name>A0A833SKD8_9HYME</name>
<dbReference type="Proteomes" id="UP000655588">
    <property type="component" value="Unassembled WGS sequence"/>
</dbReference>
<feature type="compositionally biased region" description="Basic residues" evidence="1">
    <location>
        <begin position="71"/>
        <end position="81"/>
    </location>
</feature>
<feature type="region of interest" description="Disordered" evidence="1">
    <location>
        <begin position="62"/>
        <end position="127"/>
    </location>
</feature>
<accession>A0A833SKD8</accession>
<comment type="caution">
    <text evidence="2">The sequence shown here is derived from an EMBL/GenBank/DDBJ whole genome shotgun (WGS) entry which is preliminary data.</text>
</comment>
<evidence type="ECO:0000313" key="2">
    <source>
        <dbReference type="EMBL" id="KAF3430027.1"/>
    </source>
</evidence>
<dbReference type="AlphaFoldDB" id="A0A833SKD8"/>
<keyword evidence="3" id="KW-1185">Reference proteome</keyword>
<evidence type="ECO:0000256" key="1">
    <source>
        <dbReference type="SAM" id="MobiDB-lite"/>
    </source>
</evidence>